<protein>
    <submittedName>
        <fullName evidence="5">DEN1A protein</fullName>
    </submittedName>
</protein>
<evidence type="ECO:0000313" key="5">
    <source>
        <dbReference type="EMBL" id="KAG5330866.1"/>
    </source>
</evidence>
<evidence type="ECO:0000259" key="4">
    <source>
        <dbReference type="PROSITE" id="PS50211"/>
    </source>
</evidence>
<dbReference type="InterPro" id="IPR037516">
    <property type="entry name" value="Tripartite_DENN"/>
</dbReference>
<proteinExistence type="predicted"/>
<dbReference type="PROSITE" id="PS50211">
    <property type="entry name" value="DENN"/>
    <property type="match status" value="1"/>
</dbReference>
<feature type="non-terminal residue" evidence="5">
    <location>
        <position position="618"/>
    </location>
</feature>
<dbReference type="GO" id="GO:0005829">
    <property type="term" value="C:cytosol"/>
    <property type="evidence" value="ECO:0007669"/>
    <property type="project" value="TreeGrafter"/>
</dbReference>
<feature type="region of interest" description="Disordered" evidence="3">
    <location>
        <begin position="516"/>
        <end position="547"/>
    </location>
</feature>
<keyword evidence="6" id="KW-1185">Reference proteome</keyword>
<feature type="compositionally biased region" description="Polar residues" evidence="3">
    <location>
        <begin position="519"/>
        <end position="531"/>
    </location>
</feature>
<dbReference type="GO" id="GO:0005085">
    <property type="term" value="F:guanyl-nucleotide exchange factor activity"/>
    <property type="evidence" value="ECO:0007669"/>
    <property type="project" value="InterPro"/>
</dbReference>
<dbReference type="InterPro" id="IPR001194">
    <property type="entry name" value="cDENN_dom"/>
</dbReference>
<comment type="subcellular location">
    <subcellularLocation>
        <location evidence="1">Cytoplasmic vesicle</location>
        <location evidence="1">Clathrin-coated vesicle</location>
    </subcellularLocation>
</comment>
<feature type="region of interest" description="Disordered" evidence="3">
    <location>
        <begin position="564"/>
        <end position="587"/>
    </location>
</feature>
<organism evidence="5 6">
    <name type="scientific">Acromyrmex charruanus</name>
    <dbReference type="NCBI Taxonomy" id="2715315"/>
    <lineage>
        <taxon>Eukaryota</taxon>
        <taxon>Metazoa</taxon>
        <taxon>Ecdysozoa</taxon>
        <taxon>Arthropoda</taxon>
        <taxon>Hexapoda</taxon>
        <taxon>Insecta</taxon>
        <taxon>Pterygota</taxon>
        <taxon>Neoptera</taxon>
        <taxon>Endopterygota</taxon>
        <taxon>Hymenoptera</taxon>
        <taxon>Apocrita</taxon>
        <taxon>Aculeata</taxon>
        <taxon>Formicoidea</taxon>
        <taxon>Formicidae</taxon>
        <taxon>Myrmicinae</taxon>
        <taxon>Acromyrmex</taxon>
    </lineage>
</organism>
<dbReference type="InterPro" id="IPR043153">
    <property type="entry name" value="DENN_C"/>
</dbReference>
<feature type="domain" description="UDENN" evidence="4">
    <location>
        <begin position="22"/>
        <end position="434"/>
    </location>
</feature>
<dbReference type="GO" id="GO:1901981">
    <property type="term" value="F:phosphatidylinositol phosphate binding"/>
    <property type="evidence" value="ECO:0007669"/>
    <property type="project" value="TreeGrafter"/>
</dbReference>
<dbReference type="InterPro" id="IPR040032">
    <property type="entry name" value="DENND1A/B/C"/>
</dbReference>
<dbReference type="PANTHER" id="PTHR13196">
    <property type="entry name" value="DENN DOMAIN-CONTAINING"/>
    <property type="match status" value="1"/>
</dbReference>
<dbReference type="SMART" id="SM00801">
    <property type="entry name" value="dDENN"/>
    <property type="match status" value="1"/>
</dbReference>
<dbReference type="Gene3D" id="3.30.450.200">
    <property type="match status" value="1"/>
</dbReference>
<dbReference type="PANTHER" id="PTHR13196:SF14">
    <property type="entry name" value="UDENN DOMAIN-CONTAINING PROTEIN"/>
    <property type="match status" value="1"/>
</dbReference>
<comment type="caution">
    <text evidence="5">The sequence shown here is derived from an EMBL/GenBank/DDBJ whole genome shotgun (WGS) entry which is preliminary data.</text>
</comment>
<keyword evidence="2" id="KW-0968">Cytoplasmic vesicle</keyword>
<dbReference type="SMART" id="SM00800">
    <property type="entry name" value="uDENN"/>
    <property type="match status" value="1"/>
</dbReference>
<dbReference type="EMBL" id="JAANIC010005699">
    <property type="protein sequence ID" value="KAG5330866.1"/>
    <property type="molecule type" value="Genomic_DNA"/>
</dbReference>
<dbReference type="GO" id="GO:0032456">
    <property type="term" value="P:endocytic recycling"/>
    <property type="evidence" value="ECO:0007669"/>
    <property type="project" value="TreeGrafter"/>
</dbReference>
<dbReference type="Pfam" id="PF03455">
    <property type="entry name" value="dDENN"/>
    <property type="match status" value="1"/>
</dbReference>
<dbReference type="Pfam" id="PF03456">
    <property type="entry name" value="uDENN"/>
    <property type="match status" value="1"/>
</dbReference>
<dbReference type="GO" id="GO:0006897">
    <property type="term" value="P:endocytosis"/>
    <property type="evidence" value="ECO:0007669"/>
    <property type="project" value="TreeGrafter"/>
</dbReference>
<evidence type="ECO:0000313" key="6">
    <source>
        <dbReference type="Proteomes" id="UP000669903"/>
    </source>
</evidence>
<evidence type="ECO:0000256" key="3">
    <source>
        <dbReference type="SAM" id="MobiDB-lite"/>
    </source>
</evidence>
<sequence>MKCGFETTDGTPIQENVKQLFECFCEVAAPIREKPAWILQKYPNSFSDEEILKSVPKFAYPCEFENLLVQHFSFVLTSIDSKWTFGFCRHDPKTETALVVLSALPWHETFYKLLNHIASLTSSASGEDPWKFLEIIYTCGVPVPGNSISIPLPNSTANFICQSPKQFQLPSIPENRNLTEYYSAVDSHNMMMIFASMLYERRIIFISKRLSRLSACVQACNALIYPMIWQHIYIPVLPLSLIDYLLAPMPFLIGVPTLTLQDEFLRRFITVDKTWIHYFTPETKEQSKQWTSPSEPAPKKTKNMKSAGKMMAKVPKSDLGEVVILDADNNTIESPFQDLESLPQDVVTNLKKALRNRSALLGDGVSRAFLRALVQLTAGYREALTLQQGERITFNQNAFVESRPSSMQPFLRKMLELQIFQQFIEERLNMLNSGLGFSDEFEMEACSYSAKSSSKFMQQYREWTYTMRKESSAFFRSVKDKACYINISIKLDNKGKDMKTAYKGLKWKGRLNRSETNMRFHQPRSAPSSPTIDRRPIGFTSPPKSPNDISVAINCRKDLRLRNNNFTDTSRKQYSPLSPSSPEESDSPLERINIDLMHELQDVIFPNIPVVDKMVSFS</sequence>
<dbReference type="Pfam" id="PF02141">
    <property type="entry name" value="DENN"/>
    <property type="match status" value="1"/>
</dbReference>
<dbReference type="InterPro" id="IPR005113">
    <property type="entry name" value="uDENN_dom"/>
</dbReference>
<accession>A0A836G3V9</accession>
<evidence type="ECO:0000256" key="2">
    <source>
        <dbReference type="ARBA" id="ARBA00023329"/>
    </source>
</evidence>
<feature type="non-terminal residue" evidence="5">
    <location>
        <position position="1"/>
    </location>
</feature>
<dbReference type="Gene3D" id="6.10.140.1000">
    <property type="match status" value="1"/>
</dbReference>
<name>A0A836G3V9_9HYME</name>
<evidence type="ECO:0000256" key="1">
    <source>
        <dbReference type="ARBA" id="ARBA00004132"/>
    </source>
</evidence>
<gene>
    <name evidence="5" type="primary">Dennd1a</name>
    <name evidence="5" type="ORF">G6Z76_0008435</name>
</gene>
<dbReference type="SMART" id="SM00799">
    <property type="entry name" value="DENN"/>
    <property type="match status" value="1"/>
</dbReference>
<dbReference type="AlphaFoldDB" id="A0A836G3V9"/>
<dbReference type="FunFam" id="3.30.450.200:FF:000003">
    <property type="entry name" value="DENN domain containing 1A"/>
    <property type="match status" value="1"/>
</dbReference>
<reference evidence="5" key="1">
    <citation type="submission" date="2020-03" db="EMBL/GenBank/DDBJ databases">
        <title>Relaxed selection underlies rapid genomic changes in the transitions from sociality to social parasitism in ants.</title>
        <authorList>
            <person name="Bi X."/>
        </authorList>
    </citation>
    <scope>NUCLEOTIDE SEQUENCE</scope>
    <source>
        <strain evidence="5">BGI-DK2014a</strain>
        <tissue evidence="5">Whole body</tissue>
    </source>
</reference>
<dbReference type="Proteomes" id="UP000669903">
    <property type="component" value="Unassembled WGS sequence"/>
</dbReference>
<dbReference type="GO" id="GO:0030136">
    <property type="term" value="C:clathrin-coated vesicle"/>
    <property type="evidence" value="ECO:0007669"/>
    <property type="project" value="UniProtKB-SubCell"/>
</dbReference>
<dbReference type="InterPro" id="IPR005112">
    <property type="entry name" value="dDENN_dom"/>
</dbReference>
<dbReference type="Gene3D" id="3.40.50.11500">
    <property type="match status" value="1"/>
</dbReference>